<dbReference type="Pfam" id="PF00106">
    <property type="entry name" value="adh_short"/>
    <property type="match status" value="1"/>
</dbReference>
<dbReference type="PRINTS" id="PR00081">
    <property type="entry name" value="GDHRDH"/>
</dbReference>
<evidence type="ECO:0000256" key="1">
    <source>
        <dbReference type="ARBA" id="ARBA00006484"/>
    </source>
</evidence>
<accession>A0A6G1H0V7</accession>
<organism evidence="5 6">
    <name type="scientific">Aulographum hederae CBS 113979</name>
    <dbReference type="NCBI Taxonomy" id="1176131"/>
    <lineage>
        <taxon>Eukaryota</taxon>
        <taxon>Fungi</taxon>
        <taxon>Dikarya</taxon>
        <taxon>Ascomycota</taxon>
        <taxon>Pezizomycotina</taxon>
        <taxon>Dothideomycetes</taxon>
        <taxon>Pleosporomycetidae</taxon>
        <taxon>Aulographales</taxon>
        <taxon>Aulographaceae</taxon>
    </lineage>
</organism>
<dbReference type="GO" id="GO:0016491">
    <property type="term" value="F:oxidoreductase activity"/>
    <property type="evidence" value="ECO:0007669"/>
    <property type="project" value="UniProtKB-KW"/>
</dbReference>
<dbReference type="InterPro" id="IPR036291">
    <property type="entry name" value="NAD(P)-bd_dom_sf"/>
</dbReference>
<keyword evidence="6" id="KW-1185">Reference proteome</keyword>
<keyword evidence="3" id="KW-0560">Oxidoreductase</keyword>
<dbReference type="Gene3D" id="3.40.50.720">
    <property type="entry name" value="NAD(P)-binding Rossmann-like Domain"/>
    <property type="match status" value="1"/>
</dbReference>
<proteinExistence type="inferred from homology"/>
<evidence type="ECO:0000256" key="3">
    <source>
        <dbReference type="ARBA" id="ARBA00023002"/>
    </source>
</evidence>
<sequence>MSFPTPKVYLITGCSTGLGYHLSRSVLAAGHHFIATLRNPFSPTSAGGTVLPLDVTSQPDILESQLKAALNVHGRIDVLINNAGIAIAGVVETARLEDAMPMFETNFFGLVRLTQMVIPHMRKQGGGTIANISSGAAVRPLPVIVLYSASKSAVEGFTEALRGEIAAFGIRVLLAVPGGMRTGFVSAAVKPELPESYKGTMSEYVFDALMSGAGNEKIDPVRAAKRIVDAVEGSGMLKGFEGKDYLRLPIGSETGDGLRERVKVMKEETDILEEVWRSVDFEDGVPHVPASA</sequence>
<dbReference type="OrthoDB" id="1274115at2759"/>
<dbReference type="PRINTS" id="PR00080">
    <property type="entry name" value="SDRFAMILY"/>
</dbReference>
<dbReference type="AlphaFoldDB" id="A0A6G1H0V7"/>
<evidence type="ECO:0000313" key="6">
    <source>
        <dbReference type="Proteomes" id="UP000800041"/>
    </source>
</evidence>
<dbReference type="SUPFAM" id="SSF51735">
    <property type="entry name" value="NAD(P)-binding Rossmann-fold domains"/>
    <property type="match status" value="1"/>
</dbReference>
<evidence type="ECO:0000313" key="5">
    <source>
        <dbReference type="EMBL" id="KAF1986856.1"/>
    </source>
</evidence>
<protein>
    <submittedName>
        <fullName evidence="5">Short chain oxidoreductase/dehydrogenase</fullName>
    </submittedName>
</protein>
<dbReference type="PANTHER" id="PTHR43976:SF16">
    <property type="entry name" value="SHORT-CHAIN DEHYDROGENASE_REDUCTASE FAMILY PROTEIN"/>
    <property type="match status" value="1"/>
</dbReference>
<gene>
    <name evidence="5" type="ORF">K402DRAFT_376829</name>
</gene>
<comment type="similarity">
    <text evidence="1 4">Belongs to the short-chain dehydrogenases/reductases (SDR) family.</text>
</comment>
<dbReference type="Proteomes" id="UP000800041">
    <property type="component" value="Unassembled WGS sequence"/>
</dbReference>
<reference evidence="5" key="1">
    <citation type="journal article" date="2020" name="Stud. Mycol.">
        <title>101 Dothideomycetes genomes: a test case for predicting lifestyles and emergence of pathogens.</title>
        <authorList>
            <person name="Haridas S."/>
            <person name="Albert R."/>
            <person name="Binder M."/>
            <person name="Bloem J."/>
            <person name="Labutti K."/>
            <person name="Salamov A."/>
            <person name="Andreopoulos B."/>
            <person name="Baker S."/>
            <person name="Barry K."/>
            <person name="Bills G."/>
            <person name="Bluhm B."/>
            <person name="Cannon C."/>
            <person name="Castanera R."/>
            <person name="Culley D."/>
            <person name="Daum C."/>
            <person name="Ezra D."/>
            <person name="Gonzalez J."/>
            <person name="Henrissat B."/>
            <person name="Kuo A."/>
            <person name="Liang C."/>
            <person name="Lipzen A."/>
            <person name="Lutzoni F."/>
            <person name="Magnuson J."/>
            <person name="Mondo S."/>
            <person name="Nolan M."/>
            <person name="Ohm R."/>
            <person name="Pangilinan J."/>
            <person name="Park H.-J."/>
            <person name="Ramirez L."/>
            <person name="Alfaro M."/>
            <person name="Sun H."/>
            <person name="Tritt A."/>
            <person name="Yoshinaga Y."/>
            <person name="Zwiers L.-H."/>
            <person name="Turgeon B."/>
            <person name="Goodwin S."/>
            <person name="Spatafora J."/>
            <person name="Crous P."/>
            <person name="Grigoriev I."/>
        </authorList>
    </citation>
    <scope>NUCLEOTIDE SEQUENCE</scope>
    <source>
        <strain evidence="5">CBS 113979</strain>
    </source>
</reference>
<keyword evidence="2" id="KW-0521">NADP</keyword>
<dbReference type="InterPro" id="IPR002347">
    <property type="entry name" value="SDR_fam"/>
</dbReference>
<dbReference type="CDD" id="cd05374">
    <property type="entry name" value="17beta-HSD-like_SDR_c"/>
    <property type="match status" value="1"/>
</dbReference>
<dbReference type="InterPro" id="IPR051911">
    <property type="entry name" value="SDR_oxidoreductase"/>
</dbReference>
<name>A0A6G1H0V7_9PEZI</name>
<dbReference type="InterPro" id="IPR020904">
    <property type="entry name" value="Sc_DH/Rdtase_CS"/>
</dbReference>
<evidence type="ECO:0000256" key="2">
    <source>
        <dbReference type="ARBA" id="ARBA00022857"/>
    </source>
</evidence>
<dbReference type="PROSITE" id="PS00061">
    <property type="entry name" value="ADH_SHORT"/>
    <property type="match status" value="1"/>
</dbReference>
<dbReference type="PANTHER" id="PTHR43976">
    <property type="entry name" value="SHORT CHAIN DEHYDROGENASE"/>
    <property type="match status" value="1"/>
</dbReference>
<dbReference type="EMBL" id="ML977155">
    <property type="protein sequence ID" value="KAF1986856.1"/>
    <property type="molecule type" value="Genomic_DNA"/>
</dbReference>
<evidence type="ECO:0000256" key="4">
    <source>
        <dbReference type="RuleBase" id="RU000363"/>
    </source>
</evidence>